<dbReference type="AlphaFoldDB" id="A0A8J2QY39"/>
<dbReference type="EMBL" id="CAKASE010000072">
    <property type="protein sequence ID" value="CAG9574355.1"/>
    <property type="molecule type" value="Genomic_DNA"/>
</dbReference>
<comment type="caution">
    <text evidence="2">The sequence shown here is derived from an EMBL/GenBank/DDBJ whole genome shotgun (WGS) entry which is preliminary data.</text>
</comment>
<gene>
    <name evidence="2" type="ORF">DCHRY22_LOCUS10872</name>
</gene>
<name>A0A8J2QY39_9NEOP</name>
<keyword evidence="3" id="KW-1185">Reference proteome</keyword>
<evidence type="ECO:0000256" key="1">
    <source>
        <dbReference type="SAM" id="MobiDB-lite"/>
    </source>
</evidence>
<dbReference type="Proteomes" id="UP000789524">
    <property type="component" value="Unassembled WGS sequence"/>
</dbReference>
<protein>
    <submittedName>
        <fullName evidence="2">(African queen) hypothetical protein</fullName>
    </submittedName>
</protein>
<proteinExistence type="predicted"/>
<evidence type="ECO:0000313" key="3">
    <source>
        <dbReference type="Proteomes" id="UP000789524"/>
    </source>
</evidence>
<organism evidence="2 3">
    <name type="scientific">Danaus chrysippus</name>
    <name type="common">African queen</name>
    <dbReference type="NCBI Taxonomy" id="151541"/>
    <lineage>
        <taxon>Eukaryota</taxon>
        <taxon>Metazoa</taxon>
        <taxon>Ecdysozoa</taxon>
        <taxon>Arthropoda</taxon>
        <taxon>Hexapoda</taxon>
        <taxon>Insecta</taxon>
        <taxon>Pterygota</taxon>
        <taxon>Neoptera</taxon>
        <taxon>Endopterygota</taxon>
        <taxon>Lepidoptera</taxon>
        <taxon>Glossata</taxon>
        <taxon>Ditrysia</taxon>
        <taxon>Papilionoidea</taxon>
        <taxon>Nymphalidae</taxon>
        <taxon>Danainae</taxon>
        <taxon>Danaini</taxon>
        <taxon>Danaina</taxon>
        <taxon>Danaus</taxon>
        <taxon>Anosia</taxon>
    </lineage>
</organism>
<accession>A0A8J2QY39</accession>
<sequence length="190" mass="21749">MKLKGMHHPQKQKLVGVRTIQDLNLIPQVLDKARLKKCSHLSQILERLVYTGERPHLLIGQGNWSVINRRATKKGKKGQPVASLTQLAWVLDGSDNRESPTEKTTMCAHLIAPEENLDRLIKEHFDIDLLGVQPRRPRTESEGKALKTLESTTRRMEDGRFETGLLWRNKDEPTPDNLKSRTVDPRPQQN</sequence>
<evidence type="ECO:0000313" key="2">
    <source>
        <dbReference type="EMBL" id="CAG9574355.1"/>
    </source>
</evidence>
<feature type="region of interest" description="Disordered" evidence="1">
    <location>
        <begin position="150"/>
        <end position="190"/>
    </location>
</feature>
<feature type="compositionally biased region" description="Basic and acidic residues" evidence="1">
    <location>
        <begin position="150"/>
        <end position="161"/>
    </location>
</feature>
<reference evidence="2" key="1">
    <citation type="submission" date="2021-09" db="EMBL/GenBank/DDBJ databases">
        <authorList>
            <person name="Martin H S."/>
        </authorList>
    </citation>
    <scope>NUCLEOTIDE SEQUENCE</scope>
</reference>
<feature type="compositionally biased region" description="Basic and acidic residues" evidence="1">
    <location>
        <begin position="168"/>
        <end position="184"/>
    </location>
</feature>
<dbReference type="OrthoDB" id="6928480at2759"/>